<protein>
    <submittedName>
        <fullName evidence="2">Uncharacterized protein</fullName>
    </submittedName>
</protein>
<accession>A0ABQ5GRM7</accession>
<evidence type="ECO:0000313" key="3">
    <source>
        <dbReference type="Proteomes" id="UP001151760"/>
    </source>
</evidence>
<organism evidence="2 3">
    <name type="scientific">Tanacetum coccineum</name>
    <dbReference type="NCBI Taxonomy" id="301880"/>
    <lineage>
        <taxon>Eukaryota</taxon>
        <taxon>Viridiplantae</taxon>
        <taxon>Streptophyta</taxon>
        <taxon>Embryophyta</taxon>
        <taxon>Tracheophyta</taxon>
        <taxon>Spermatophyta</taxon>
        <taxon>Magnoliopsida</taxon>
        <taxon>eudicotyledons</taxon>
        <taxon>Gunneridae</taxon>
        <taxon>Pentapetalae</taxon>
        <taxon>asterids</taxon>
        <taxon>campanulids</taxon>
        <taxon>Asterales</taxon>
        <taxon>Asteraceae</taxon>
        <taxon>Asteroideae</taxon>
        <taxon>Anthemideae</taxon>
        <taxon>Anthemidinae</taxon>
        <taxon>Tanacetum</taxon>
    </lineage>
</organism>
<sequence length="145" mass="16300">MRPIWRKKLNYCNSSNEVDVHSQTTMSKPPSPCNQSPNENFSIAPSNQASIPPHSPPLLDSYVDVVLEANQDTNPTPPPPLPSPTRERLIDDINQLQDLSNLLAMHLSHRTTPSSPYSPNLSYTINLNQVEYHVGYCPCCRYNQT</sequence>
<feature type="region of interest" description="Disordered" evidence="1">
    <location>
        <begin position="15"/>
        <end position="55"/>
    </location>
</feature>
<comment type="caution">
    <text evidence="2">The sequence shown here is derived from an EMBL/GenBank/DDBJ whole genome shotgun (WGS) entry which is preliminary data.</text>
</comment>
<evidence type="ECO:0000313" key="2">
    <source>
        <dbReference type="EMBL" id="GJT77622.1"/>
    </source>
</evidence>
<reference evidence="2" key="2">
    <citation type="submission" date="2022-01" db="EMBL/GenBank/DDBJ databases">
        <authorList>
            <person name="Yamashiro T."/>
            <person name="Shiraishi A."/>
            <person name="Satake H."/>
            <person name="Nakayama K."/>
        </authorList>
    </citation>
    <scope>NUCLEOTIDE SEQUENCE</scope>
</reference>
<dbReference type="Proteomes" id="UP001151760">
    <property type="component" value="Unassembled WGS sequence"/>
</dbReference>
<dbReference type="EMBL" id="BQNB010018728">
    <property type="protein sequence ID" value="GJT77622.1"/>
    <property type="molecule type" value="Genomic_DNA"/>
</dbReference>
<reference evidence="2" key="1">
    <citation type="journal article" date="2022" name="Int. J. Mol. Sci.">
        <title>Draft Genome of Tanacetum Coccineum: Genomic Comparison of Closely Related Tanacetum-Family Plants.</title>
        <authorList>
            <person name="Yamashiro T."/>
            <person name="Shiraishi A."/>
            <person name="Nakayama K."/>
            <person name="Satake H."/>
        </authorList>
    </citation>
    <scope>NUCLEOTIDE SEQUENCE</scope>
</reference>
<feature type="compositionally biased region" description="Polar residues" evidence="1">
    <location>
        <begin position="15"/>
        <end position="50"/>
    </location>
</feature>
<evidence type="ECO:0000256" key="1">
    <source>
        <dbReference type="SAM" id="MobiDB-lite"/>
    </source>
</evidence>
<gene>
    <name evidence="2" type="ORF">Tco_1044347</name>
</gene>
<keyword evidence="3" id="KW-1185">Reference proteome</keyword>
<name>A0ABQ5GRM7_9ASTR</name>
<proteinExistence type="predicted"/>